<comment type="catalytic activity">
    <reaction evidence="4">
        <text>apo-[citrate lyase ACP] + 2'-(5''-triphospho-alpha-D-ribosyl)-3'-dephospho-CoA = holo-[citrate lyase ACP] + diphosphate</text>
        <dbReference type="Rhea" id="RHEA:16333"/>
        <dbReference type="Rhea" id="RHEA-COMP:10157"/>
        <dbReference type="Rhea" id="RHEA-COMP:10158"/>
        <dbReference type="ChEBI" id="CHEBI:29999"/>
        <dbReference type="ChEBI" id="CHEBI:33019"/>
        <dbReference type="ChEBI" id="CHEBI:61378"/>
        <dbReference type="ChEBI" id="CHEBI:82683"/>
        <dbReference type="EC" id="2.7.7.61"/>
    </reaction>
</comment>
<dbReference type="InterPro" id="IPR005551">
    <property type="entry name" value="CitX"/>
</dbReference>
<sequence>MKKFFMQKKYGRISKKNLLKANPQAVLLSATMNIPGPVKTSEEIAQVFHVMIDAVEKSVSEVRPLVHLYRKKKTGYEYFLVLPLGKETLKKRMIELEETCLFGRLVDLDVLFWEEGQLQPVSRDMLGYKQRTCFICSEEAKVCSRQQKHPFQEIRNHIQQLVEKGRE</sequence>
<dbReference type="NCBIfam" id="TIGR03124">
    <property type="entry name" value="citrate_citX"/>
    <property type="match status" value="1"/>
</dbReference>
<organism evidence="5 6">
    <name type="scientific">Candidatus Enterococcus mangumiae</name>
    <dbReference type="NCBI Taxonomy" id="2230878"/>
    <lineage>
        <taxon>Bacteria</taxon>
        <taxon>Bacillati</taxon>
        <taxon>Bacillota</taxon>
        <taxon>Bacilli</taxon>
        <taxon>Lactobacillales</taxon>
        <taxon>Enterococcaceae</taxon>
        <taxon>Enterococcus</taxon>
    </lineage>
</organism>
<dbReference type="Proteomes" id="UP000664360">
    <property type="component" value="Chromosome"/>
</dbReference>
<evidence type="ECO:0000313" key="6">
    <source>
        <dbReference type="Proteomes" id="UP000664360"/>
    </source>
</evidence>
<dbReference type="Pfam" id="PF03802">
    <property type="entry name" value="CitX"/>
    <property type="match status" value="1"/>
</dbReference>
<keyword evidence="3" id="KW-0548">Nucleotidyltransferase</keyword>
<evidence type="ECO:0000256" key="2">
    <source>
        <dbReference type="ARBA" id="ARBA00022679"/>
    </source>
</evidence>
<name>A0ABZ2T0D1_9ENTE</name>
<dbReference type="NCBIfam" id="NF002383">
    <property type="entry name" value="PRK01392.1"/>
    <property type="match status" value="1"/>
</dbReference>
<gene>
    <name evidence="5" type="ORF">DOK79_003006</name>
</gene>
<keyword evidence="2" id="KW-0808">Transferase</keyword>
<evidence type="ECO:0000256" key="4">
    <source>
        <dbReference type="ARBA" id="ARBA00048574"/>
    </source>
</evidence>
<keyword evidence="6" id="KW-1185">Reference proteome</keyword>
<evidence type="ECO:0000256" key="3">
    <source>
        <dbReference type="ARBA" id="ARBA00022695"/>
    </source>
</evidence>
<evidence type="ECO:0000256" key="1">
    <source>
        <dbReference type="ARBA" id="ARBA00012524"/>
    </source>
</evidence>
<protein>
    <recommendedName>
        <fullName evidence="1">citrate lyase holo-[acyl-carrier protein] synthase</fullName>
        <ecNumber evidence="1">2.7.7.61</ecNumber>
    </recommendedName>
</protein>
<proteinExistence type="predicted"/>
<dbReference type="EC" id="2.7.7.61" evidence="1"/>
<accession>A0ABZ2T0D1</accession>
<dbReference type="EMBL" id="CP147250">
    <property type="protein sequence ID" value="WYJ81421.1"/>
    <property type="molecule type" value="Genomic_DNA"/>
</dbReference>
<reference evidence="5 6" key="1">
    <citation type="submission" date="2024-03" db="EMBL/GenBank/DDBJ databases">
        <title>The Genome Sequence of Enterococcus sp. DIV1094.</title>
        <authorList>
            <consortium name="The Broad Institute Genomics Platform"/>
            <consortium name="The Broad Institute Microbial Omics Core"/>
            <consortium name="The Broad Institute Genomic Center for Infectious Diseases"/>
            <person name="Earl A."/>
            <person name="Manson A."/>
            <person name="Gilmore M."/>
            <person name="Schwartman J."/>
            <person name="Shea T."/>
            <person name="Abouelleil A."/>
            <person name="Cao P."/>
            <person name="Chapman S."/>
            <person name="Cusick C."/>
            <person name="Young S."/>
            <person name="Neafsey D."/>
            <person name="Nusbaum C."/>
            <person name="Birren B."/>
        </authorList>
    </citation>
    <scope>NUCLEOTIDE SEQUENCE [LARGE SCALE GENOMIC DNA]</scope>
    <source>
        <strain evidence="5 6">DIV1094</strain>
    </source>
</reference>
<evidence type="ECO:0000313" key="5">
    <source>
        <dbReference type="EMBL" id="WYJ81421.1"/>
    </source>
</evidence>